<dbReference type="Proteomes" id="UP001465755">
    <property type="component" value="Unassembled WGS sequence"/>
</dbReference>
<evidence type="ECO:0000313" key="2">
    <source>
        <dbReference type="Proteomes" id="UP001465755"/>
    </source>
</evidence>
<proteinExistence type="predicted"/>
<keyword evidence="2" id="KW-1185">Reference proteome</keyword>
<organism evidence="1 2">
    <name type="scientific">Symbiochloris irregularis</name>
    <dbReference type="NCBI Taxonomy" id="706552"/>
    <lineage>
        <taxon>Eukaryota</taxon>
        <taxon>Viridiplantae</taxon>
        <taxon>Chlorophyta</taxon>
        <taxon>core chlorophytes</taxon>
        <taxon>Trebouxiophyceae</taxon>
        <taxon>Trebouxiales</taxon>
        <taxon>Trebouxiaceae</taxon>
        <taxon>Symbiochloris</taxon>
    </lineage>
</organism>
<dbReference type="EMBL" id="JALJOQ010000176">
    <property type="protein sequence ID" value="KAK9791574.1"/>
    <property type="molecule type" value="Genomic_DNA"/>
</dbReference>
<protein>
    <submittedName>
        <fullName evidence="1">Uncharacterized protein</fullName>
    </submittedName>
</protein>
<gene>
    <name evidence="1" type="ORF">WJX73_009433</name>
</gene>
<sequence length="143" mass="15364">MDARYFAGDACHQSQEPQLLDVPFGASISPMIECSGDLNALLESQLHLRDSAPCNERRSSMECSFPPLASYQASSSQSSSSDGSLCSLASVTEPTTKPAAAATQRVVWEALTKPAHSYGSTWDAPGDPLVYFGRVFFASHRSE</sequence>
<dbReference type="AlphaFoldDB" id="A0AAW1NM83"/>
<name>A0AAW1NM83_9CHLO</name>
<evidence type="ECO:0000313" key="1">
    <source>
        <dbReference type="EMBL" id="KAK9791574.1"/>
    </source>
</evidence>
<accession>A0AAW1NM83</accession>
<comment type="caution">
    <text evidence="1">The sequence shown here is derived from an EMBL/GenBank/DDBJ whole genome shotgun (WGS) entry which is preliminary data.</text>
</comment>
<reference evidence="1 2" key="1">
    <citation type="journal article" date="2024" name="Nat. Commun.">
        <title>Phylogenomics reveals the evolutionary origins of lichenization in chlorophyte algae.</title>
        <authorList>
            <person name="Puginier C."/>
            <person name="Libourel C."/>
            <person name="Otte J."/>
            <person name="Skaloud P."/>
            <person name="Haon M."/>
            <person name="Grisel S."/>
            <person name="Petersen M."/>
            <person name="Berrin J.G."/>
            <person name="Delaux P.M."/>
            <person name="Dal Grande F."/>
            <person name="Keller J."/>
        </authorList>
    </citation>
    <scope>NUCLEOTIDE SEQUENCE [LARGE SCALE GENOMIC DNA]</scope>
    <source>
        <strain evidence="1 2">SAG 2036</strain>
    </source>
</reference>